<protein>
    <submittedName>
        <fullName evidence="6">Flagellar hook-associated protein FlgL</fullName>
    </submittedName>
</protein>
<evidence type="ECO:0000256" key="1">
    <source>
        <dbReference type="ARBA" id="ARBA00004365"/>
    </source>
</evidence>
<dbReference type="PANTHER" id="PTHR42792">
    <property type="entry name" value="FLAGELLIN"/>
    <property type="match status" value="1"/>
</dbReference>
<dbReference type="SUPFAM" id="SSF64518">
    <property type="entry name" value="Phase 1 flagellin"/>
    <property type="match status" value="1"/>
</dbReference>
<dbReference type="Pfam" id="PF00669">
    <property type="entry name" value="Flagellin_N"/>
    <property type="match status" value="1"/>
</dbReference>
<dbReference type="RefSeq" id="WP_368654411.1">
    <property type="nucleotide sequence ID" value="NZ_CP162599.1"/>
</dbReference>
<comment type="similarity">
    <text evidence="2">Belongs to the bacterial flagellin family.</text>
</comment>
<feature type="domain" description="Flagellin N-terminal" evidence="4">
    <location>
        <begin position="7"/>
        <end position="140"/>
    </location>
</feature>
<gene>
    <name evidence="6" type="primary">flgL</name>
    <name evidence="6" type="ORF">AB4Y30_05105</name>
</gene>
<dbReference type="AlphaFoldDB" id="A0AB39HVD6"/>
<dbReference type="InterPro" id="IPR013384">
    <property type="entry name" value="Flagell_FlgL"/>
</dbReference>
<evidence type="ECO:0000259" key="4">
    <source>
        <dbReference type="Pfam" id="PF00669"/>
    </source>
</evidence>
<evidence type="ECO:0000256" key="3">
    <source>
        <dbReference type="ARBA" id="ARBA00023143"/>
    </source>
</evidence>
<dbReference type="PANTHER" id="PTHR42792:SF1">
    <property type="entry name" value="FLAGELLAR HOOK-ASSOCIATED PROTEIN 3"/>
    <property type="match status" value="1"/>
</dbReference>
<sequence length="296" mass="33487">MRVTQGMLSNNMLRNLMNSQNKMDKYFTQLYTGKKISRPSDDPVVAMKGINHRTQVAEIEQYKRNIGETHTWMDNSDAALDKATQAMHRLNELAVQANNGTYDEEEFISIKEEVKQLKEHLVDIANTNVNGKYIFNGTNTNEKPISMTNGEIDSIEYNTNPILIEVSKGTSIPVNVDGSKVFGQDFFDKLDNFIESLDALGNDEVSDIDESIEDINEMMNGIVNTRAELGARMNRMELVENRVKEQEIIATKTMSDNENIDFEEAITNLITQESLHRAALSAGSRIIQPTLIDFLR</sequence>
<evidence type="ECO:0000259" key="5">
    <source>
        <dbReference type="Pfam" id="PF00700"/>
    </source>
</evidence>
<dbReference type="Pfam" id="PF00700">
    <property type="entry name" value="Flagellin_C"/>
    <property type="match status" value="1"/>
</dbReference>
<evidence type="ECO:0000313" key="6">
    <source>
        <dbReference type="EMBL" id="XDK33733.1"/>
    </source>
</evidence>
<dbReference type="GO" id="GO:0009424">
    <property type="term" value="C:bacterial-type flagellum hook"/>
    <property type="evidence" value="ECO:0007669"/>
    <property type="project" value="InterPro"/>
</dbReference>
<name>A0AB39HVD6_9BACI</name>
<feature type="domain" description="Flagellin C-terminal" evidence="5">
    <location>
        <begin position="213"/>
        <end position="295"/>
    </location>
</feature>
<dbReference type="Gene3D" id="1.20.1330.10">
    <property type="entry name" value="f41 fragment of flagellin, N-terminal domain"/>
    <property type="match status" value="1"/>
</dbReference>
<keyword evidence="6" id="KW-0966">Cell projection</keyword>
<proteinExistence type="inferred from homology"/>
<keyword evidence="6" id="KW-0282">Flagellum</keyword>
<dbReference type="EMBL" id="CP162599">
    <property type="protein sequence ID" value="XDK33733.1"/>
    <property type="molecule type" value="Genomic_DNA"/>
</dbReference>
<accession>A0AB39HVD6</accession>
<dbReference type="InterPro" id="IPR046358">
    <property type="entry name" value="Flagellin_C"/>
</dbReference>
<comment type="subcellular location">
    <subcellularLocation>
        <location evidence="1">Bacterial flagellum</location>
    </subcellularLocation>
</comment>
<keyword evidence="6" id="KW-0969">Cilium</keyword>
<dbReference type="InterPro" id="IPR001492">
    <property type="entry name" value="Flagellin"/>
</dbReference>
<dbReference type="GO" id="GO:0005198">
    <property type="term" value="F:structural molecule activity"/>
    <property type="evidence" value="ECO:0007669"/>
    <property type="project" value="InterPro"/>
</dbReference>
<dbReference type="GO" id="GO:0071973">
    <property type="term" value="P:bacterial-type flagellum-dependent cell motility"/>
    <property type="evidence" value="ECO:0007669"/>
    <property type="project" value="InterPro"/>
</dbReference>
<dbReference type="InterPro" id="IPR001029">
    <property type="entry name" value="Flagellin_N"/>
</dbReference>
<dbReference type="NCBIfam" id="TIGR02550">
    <property type="entry name" value="flagell_flgL"/>
    <property type="match status" value="1"/>
</dbReference>
<organism evidence="6">
    <name type="scientific">Ornithinibacillus sp. 4-3</name>
    <dbReference type="NCBI Taxonomy" id="3231488"/>
    <lineage>
        <taxon>Bacteria</taxon>
        <taxon>Bacillati</taxon>
        <taxon>Bacillota</taxon>
        <taxon>Bacilli</taxon>
        <taxon>Bacillales</taxon>
        <taxon>Bacillaceae</taxon>
        <taxon>Ornithinibacillus</taxon>
    </lineage>
</organism>
<keyword evidence="3" id="KW-0975">Bacterial flagellum</keyword>
<reference evidence="6" key="1">
    <citation type="submission" date="2024-07" db="EMBL/GenBank/DDBJ databases">
        <title>Halotolerant mesophilic bacterium Ornithinibacillus sp. 4-3, sp. nov., isolated from soil.</title>
        <authorList>
            <person name="Sidarenka A.V."/>
            <person name="Guliayeva D.E."/>
            <person name="Leanovich S.I."/>
            <person name="Hileuskaya K.S."/>
            <person name="Akhremchuk A.E."/>
            <person name="Sikolenko M.A."/>
            <person name="Valentovich L.N."/>
        </authorList>
    </citation>
    <scope>NUCLEOTIDE SEQUENCE</scope>
    <source>
        <strain evidence="6">4-3</strain>
    </source>
</reference>
<evidence type="ECO:0000256" key="2">
    <source>
        <dbReference type="ARBA" id="ARBA00005709"/>
    </source>
</evidence>